<organism evidence="2 3">
    <name type="scientific">Nesidiocoris tenuis</name>
    <dbReference type="NCBI Taxonomy" id="355587"/>
    <lineage>
        <taxon>Eukaryota</taxon>
        <taxon>Metazoa</taxon>
        <taxon>Ecdysozoa</taxon>
        <taxon>Arthropoda</taxon>
        <taxon>Hexapoda</taxon>
        <taxon>Insecta</taxon>
        <taxon>Pterygota</taxon>
        <taxon>Neoptera</taxon>
        <taxon>Paraneoptera</taxon>
        <taxon>Hemiptera</taxon>
        <taxon>Heteroptera</taxon>
        <taxon>Panheteroptera</taxon>
        <taxon>Cimicomorpha</taxon>
        <taxon>Miridae</taxon>
        <taxon>Dicyphina</taxon>
        <taxon>Nesidiocoris</taxon>
    </lineage>
</organism>
<evidence type="ECO:0000256" key="1">
    <source>
        <dbReference type="SAM" id="MobiDB-lite"/>
    </source>
</evidence>
<reference evidence="2 3" key="1">
    <citation type="submission" date="2020-02" db="EMBL/GenBank/DDBJ databases">
        <authorList>
            <person name="Ferguson B K."/>
        </authorList>
    </citation>
    <scope>NUCLEOTIDE SEQUENCE [LARGE SCALE GENOMIC DNA]</scope>
</reference>
<feature type="compositionally biased region" description="Acidic residues" evidence="1">
    <location>
        <begin position="84"/>
        <end position="98"/>
    </location>
</feature>
<feature type="region of interest" description="Disordered" evidence="1">
    <location>
        <begin position="1"/>
        <end position="98"/>
    </location>
</feature>
<name>A0A6H5GQF0_9HEMI</name>
<feature type="region of interest" description="Disordered" evidence="1">
    <location>
        <begin position="257"/>
        <end position="279"/>
    </location>
</feature>
<gene>
    <name evidence="2" type="ORF">NTEN_LOCUS10108</name>
</gene>
<accession>A0A6H5GQF0</accession>
<sequence>MKKAKKDRSLEEQLRDEMEAEAAKTDDQDDSSDSETAGIECQKSDTVLKETIKPRRLSSAAAGDAASLDAAKPDTQITYASSDDAYDTSDEETTGDSECEVKEAPVESEILKRERSLLKNQPMAVLRKHFRSCDARETVYSNLLKEKETIVARLIDVRKRAAFIQKTGDKPKSKRSARQDRAAYTRAYYKIPMNAVIRALNKEVDRLSKKPECHVIVEELFTVGSVGDEEVTPNMGHLCSLCKDYGAFSKFFDKKKSNKRSTCGEPSSQCKSSQARSESLETELGNLDDSGVNAENGLASKPLVILGKSDSSEGVKPLAERLTEPGILFSKLLQFRQRNSCGTIQKKS</sequence>
<dbReference type="Proteomes" id="UP000479000">
    <property type="component" value="Unassembled WGS sequence"/>
</dbReference>
<keyword evidence="3" id="KW-1185">Reference proteome</keyword>
<protein>
    <submittedName>
        <fullName evidence="2">Uncharacterized protein</fullName>
    </submittedName>
</protein>
<evidence type="ECO:0000313" key="3">
    <source>
        <dbReference type="Proteomes" id="UP000479000"/>
    </source>
</evidence>
<feature type="compositionally biased region" description="Polar residues" evidence="1">
    <location>
        <begin position="264"/>
        <end position="277"/>
    </location>
</feature>
<dbReference type="AlphaFoldDB" id="A0A6H5GQF0"/>
<dbReference type="EMBL" id="CADCXU010015122">
    <property type="protein sequence ID" value="CAB0004631.1"/>
    <property type="molecule type" value="Genomic_DNA"/>
</dbReference>
<evidence type="ECO:0000313" key="2">
    <source>
        <dbReference type="EMBL" id="CAB0004631.1"/>
    </source>
</evidence>
<proteinExistence type="predicted"/>
<feature type="compositionally biased region" description="Basic and acidic residues" evidence="1">
    <location>
        <begin position="7"/>
        <end position="26"/>
    </location>
</feature>
<feature type="compositionally biased region" description="Basic and acidic residues" evidence="1">
    <location>
        <begin position="42"/>
        <end position="53"/>
    </location>
</feature>
<feature type="compositionally biased region" description="Low complexity" evidence="1">
    <location>
        <begin position="57"/>
        <end position="70"/>
    </location>
</feature>